<reference evidence="3 4" key="1">
    <citation type="submission" date="2019-11" db="EMBL/GenBank/DDBJ databases">
        <title>Genome of Strain BIT-d1.</title>
        <authorList>
            <person name="Yang Y."/>
        </authorList>
    </citation>
    <scope>NUCLEOTIDE SEQUENCE [LARGE SCALE GENOMIC DNA]</scope>
    <source>
        <strain evidence="3 4">BIT-d1</strain>
    </source>
</reference>
<dbReference type="Proteomes" id="UP000438760">
    <property type="component" value="Unassembled WGS sequence"/>
</dbReference>
<feature type="transmembrane region" description="Helical" evidence="1">
    <location>
        <begin position="55"/>
        <end position="73"/>
    </location>
</feature>
<keyword evidence="4" id="KW-1185">Reference proteome</keyword>
<feature type="chain" id="PRO_5026193077" description="CPBP family intramembrane metalloprotease" evidence="2">
    <location>
        <begin position="22"/>
        <end position="76"/>
    </location>
</feature>
<comment type="caution">
    <text evidence="3">The sequence shown here is derived from an EMBL/GenBank/DDBJ whole genome shotgun (WGS) entry which is preliminary data.</text>
</comment>
<dbReference type="OrthoDB" id="287788at2"/>
<keyword evidence="1" id="KW-1133">Transmembrane helix</keyword>
<dbReference type="EMBL" id="WMJX01000009">
    <property type="protein sequence ID" value="MTG97674.1"/>
    <property type="molecule type" value="Genomic_DNA"/>
</dbReference>
<dbReference type="RefSeq" id="WP_155091718.1">
    <property type="nucleotide sequence ID" value="NZ_CP102754.1"/>
</dbReference>
<evidence type="ECO:0000256" key="2">
    <source>
        <dbReference type="SAM" id="SignalP"/>
    </source>
</evidence>
<name>A0A6I3LIM7_9FLAO</name>
<sequence>MKNLKSLLLILLTLSSTLAFASSPTIRLWGGGMFGLSIGSILAVYLSWKRNKSILWAIIHFIFGWLYVIYNLLTKK</sequence>
<evidence type="ECO:0000256" key="1">
    <source>
        <dbReference type="SAM" id="Phobius"/>
    </source>
</evidence>
<evidence type="ECO:0000313" key="4">
    <source>
        <dbReference type="Proteomes" id="UP000438760"/>
    </source>
</evidence>
<feature type="signal peptide" evidence="2">
    <location>
        <begin position="1"/>
        <end position="21"/>
    </location>
</feature>
<dbReference type="AlphaFoldDB" id="A0A6I3LIM7"/>
<keyword evidence="2" id="KW-0732">Signal</keyword>
<evidence type="ECO:0008006" key="5">
    <source>
        <dbReference type="Google" id="ProtNLM"/>
    </source>
</evidence>
<keyword evidence="1" id="KW-0812">Transmembrane</keyword>
<organism evidence="3 4">
    <name type="scientific">Myroides albus</name>
    <dbReference type="NCBI Taxonomy" id="2562892"/>
    <lineage>
        <taxon>Bacteria</taxon>
        <taxon>Pseudomonadati</taxon>
        <taxon>Bacteroidota</taxon>
        <taxon>Flavobacteriia</taxon>
        <taxon>Flavobacteriales</taxon>
        <taxon>Flavobacteriaceae</taxon>
        <taxon>Myroides</taxon>
    </lineage>
</organism>
<gene>
    <name evidence="3" type="ORF">GJV76_05900</name>
</gene>
<proteinExistence type="predicted"/>
<evidence type="ECO:0000313" key="3">
    <source>
        <dbReference type="EMBL" id="MTG97674.1"/>
    </source>
</evidence>
<protein>
    <recommendedName>
        <fullName evidence="5">CPBP family intramembrane metalloprotease</fullName>
    </recommendedName>
</protein>
<accession>A0A6I3LIM7</accession>
<keyword evidence="1" id="KW-0472">Membrane</keyword>